<dbReference type="PANTHER" id="PTHR45796:SF4">
    <property type="entry name" value="FORKHEAD BOX P, ISOFORM C"/>
    <property type="match status" value="1"/>
</dbReference>
<keyword evidence="8" id="KW-0804">Transcription</keyword>
<evidence type="ECO:0000256" key="1">
    <source>
        <dbReference type="ARBA" id="ARBA00004123"/>
    </source>
</evidence>
<dbReference type="InterPro" id="IPR036388">
    <property type="entry name" value="WH-like_DNA-bd_sf"/>
</dbReference>
<dbReference type="InterPro" id="IPR032354">
    <property type="entry name" value="FOXP-CC"/>
</dbReference>
<evidence type="ECO:0000313" key="14">
    <source>
        <dbReference type="EMBL" id="KAF0287313.1"/>
    </source>
</evidence>
<dbReference type="InterPro" id="IPR030456">
    <property type="entry name" value="TF_fork_head_CS_2"/>
</dbReference>
<comment type="subcellular location">
    <subcellularLocation>
        <location evidence="1 10">Nucleus</location>
    </subcellularLocation>
</comment>
<dbReference type="PROSITE" id="PS00658">
    <property type="entry name" value="FORK_HEAD_2"/>
    <property type="match status" value="1"/>
</dbReference>
<dbReference type="SUPFAM" id="SSF46785">
    <property type="entry name" value="Winged helix' DNA-binding domain"/>
    <property type="match status" value="1"/>
</dbReference>
<dbReference type="InterPro" id="IPR036390">
    <property type="entry name" value="WH_DNA-bd_sf"/>
</dbReference>
<evidence type="ECO:0000256" key="5">
    <source>
        <dbReference type="ARBA" id="ARBA00022833"/>
    </source>
</evidence>
<dbReference type="GO" id="GO:0005634">
    <property type="term" value="C:nucleus"/>
    <property type="evidence" value="ECO:0007669"/>
    <property type="project" value="UniProtKB-SubCell"/>
</dbReference>
<dbReference type="SMART" id="SM00339">
    <property type="entry name" value="FH"/>
    <property type="match status" value="1"/>
</dbReference>
<feature type="compositionally biased region" description="Basic and acidic residues" evidence="12">
    <location>
        <begin position="621"/>
        <end position="636"/>
    </location>
</feature>
<dbReference type="Pfam" id="PF16159">
    <property type="entry name" value="FOXP-CC"/>
    <property type="match status" value="1"/>
</dbReference>
<dbReference type="Pfam" id="PF00250">
    <property type="entry name" value="Forkhead"/>
    <property type="match status" value="1"/>
</dbReference>
<evidence type="ECO:0000256" key="6">
    <source>
        <dbReference type="ARBA" id="ARBA00023015"/>
    </source>
</evidence>
<dbReference type="InterPro" id="IPR050998">
    <property type="entry name" value="FOXP"/>
</dbReference>
<dbReference type="PANTHER" id="PTHR45796">
    <property type="entry name" value="FORKHEAD BOX P, ISOFORM C"/>
    <property type="match status" value="1"/>
</dbReference>
<feature type="region of interest" description="Disordered" evidence="12">
    <location>
        <begin position="368"/>
        <end position="404"/>
    </location>
</feature>
<keyword evidence="15" id="KW-1185">Reference proteome</keyword>
<evidence type="ECO:0000256" key="12">
    <source>
        <dbReference type="SAM" id="MobiDB-lite"/>
    </source>
</evidence>
<evidence type="ECO:0000256" key="2">
    <source>
        <dbReference type="ARBA" id="ARBA00022491"/>
    </source>
</evidence>
<evidence type="ECO:0000256" key="11">
    <source>
        <dbReference type="SAM" id="Coils"/>
    </source>
</evidence>
<evidence type="ECO:0000256" key="8">
    <source>
        <dbReference type="ARBA" id="ARBA00023163"/>
    </source>
</evidence>
<dbReference type="FunFam" id="1.10.10.10:FF:000010">
    <property type="entry name" value="Forkhead box P2 isoform B"/>
    <property type="match status" value="1"/>
</dbReference>
<dbReference type="Proteomes" id="UP000440578">
    <property type="component" value="Unassembled WGS sequence"/>
</dbReference>
<reference evidence="14 15" key="1">
    <citation type="submission" date="2019-07" db="EMBL/GenBank/DDBJ databases">
        <title>Draft genome assembly of a fouling barnacle, Amphibalanus amphitrite (Darwin, 1854): The first reference genome for Thecostraca.</title>
        <authorList>
            <person name="Kim W."/>
        </authorList>
    </citation>
    <scope>NUCLEOTIDE SEQUENCE [LARGE SCALE GENOMIC DNA]</scope>
    <source>
        <strain evidence="14">SNU_AA5</strain>
        <tissue evidence="14">Soma without cirri and trophi</tissue>
    </source>
</reference>
<protein>
    <submittedName>
        <fullName evidence="14">Forkhead box protein P4</fullName>
    </submittedName>
</protein>
<comment type="caution">
    <text evidence="14">The sequence shown here is derived from an EMBL/GenBank/DDBJ whole genome shotgun (WGS) entry which is preliminary data.</text>
</comment>
<feature type="domain" description="Fork-head" evidence="13">
    <location>
        <begin position="430"/>
        <end position="503"/>
    </location>
</feature>
<feature type="coiled-coil region" evidence="11">
    <location>
        <begin position="85"/>
        <end position="112"/>
    </location>
</feature>
<keyword evidence="7 10" id="KW-0238">DNA-binding</keyword>
<dbReference type="Gene3D" id="1.10.10.10">
    <property type="entry name" value="Winged helix-like DNA-binding domain superfamily/Winged helix DNA-binding domain"/>
    <property type="match status" value="1"/>
</dbReference>
<dbReference type="Gene3D" id="1.20.5.340">
    <property type="match status" value="1"/>
</dbReference>
<accession>A0A6A4UZZ4</accession>
<evidence type="ECO:0000256" key="9">
    <source>
        <dbReference type="ARBA" id="ARBA00023242"/>
    </source>
</evidence>
<dbReference type="CDD" id="cd20065">
    <property type="entry name" value="FH_FOXP2"/>
    <property type="match status" value="1"/>
</dbReference>
<evidence type="ECO:0000256" key="4">
    <source>
        <dbReference type="ARBA" id="ARBA00022771"/>
    </source>
</evidence>
<proteinExistence type="predicted"/>
<dbReference type="GO" id="GO:0008270">
    <property type="term" value="F:zinc ion binding"/>
    <property type="evidence" value="ECO:0007669"/>
    <property type="project" value="UniProtKB-KW"/>
</dbReference>
<sequence length="673" mass="74694">MALPARHDLKCKTSSVIRVASSLASEHAPSPLTIKSHESLTGSSPMMVPHGLQHMQHLIQQHLSPAQFQNFFQQQGLLMQQQQHHQLAEINKKQLEDGVRQLQEQLQLIMYQQNQPSPAVGAGRWRRFGSLIRACSKRHGQFAIMTETIFSLVAPCTTRAKSAALSLHQSQLMQQLQLLQQRYLLQQAGMGQPGAPAACHLPWRRRRRRHSSTVRRSDLRADLRNGVDEERSTDDDDLAAKTSPLFSNGICNWPGCEAPCEDMAAFLKHLNTDHVLDDRSAAHARVQVQVVQQMENNLAKEKARLAAMMAHFHMAREKMAEPPLPEPPVVSSHPKVSASVFPSTAPASQLLSGHPFLRSAILQGGAPPVASTASAVGPVRRRANDKSLTPGPYDEPPTQTQRRRVAERAGQDITEELSRNREFYRTTDIRPPFTYASLIRQAIVESPDKQLTLNEIYSWFQSTFAYFRRNAATWKNAVRHNLSLHKCFTRVENVKGAVWTVDEVEFCKRRPQRSAGQTRSPTLSNSPTLYGDTISSGLQSALVDSNLPFMANAAERLREMRERDAPTLLGLQRRSASPPSLVAARHRPASGSPELRLPVTSLLNDTPHAPQLPPPAGQHTEYTDNPRTPESRDGGASRDAVAENGNNGAEDLSMPAVKMEYTESNQSMEAASA</sequence>
<dbReference type="GO" id="GO:0000981">
    <property type="term" value="F:DNA-binding transcription factor activity, RNA polymerase II-specific"/>
    <property type="evidence" value="ECO:0007669"/>
    <property type="project" value="TreeGrafter"/>
</dbReference>
<evidence type="ECO:0000313" key="15">
    <source>
        <dbReference type="Proteomes" id="UP000440578"/>
    </source>
</evidence>
<keyword evidence="4" id="KW-0863">Zinc-finger</keyword>
<feature type="compositionally biased region" description="Polar residues" evidence="12">
    <location>
        <begin position="662"/>
        <end position="673"/>
    </location>
</feature>
<dbReference type="OrthoDB" id="5830876at2759"/>
<dbReference type="AlphaFoldDB" id="A0A6A4UZZ4"/>
<keyword evidence="5" id="KW-0862">Zinc</keyword>
<keyword evidence="2" id="KW-0678">Repressor</keyword>
<organism evidence="14 15">
    <name type="scientific">Amphibalanus amphitrite</name>
    <name type="common">Striped barnacle</name>
    <name type="synonym">Balanus amphitrite</name>
    <dbReference type="NCBI Taxonomy" id="1232801"/>
    <lineage>
        <taxon>Eukaryota</taxon>
        <taxon>Metazoa</taxon>
        <taxon>Ecdysozoa</taxon>
        <taxon>Arthropoda</taxon>
        <taxon>Crustacea</taxon>
        <taxon>Multicrustacea</taxon>
        <taxon>Cirripedia</taxon>
        <taxon>Thoracica</taxon>
        <taxon>Thoracicalcarea</taxon>
        <taxon>Balanomorpha</taxon>
        <taxon>Balanoidea</taxon>
        <taxon>Balanidae</taxon>
        <taxon>Amphibalaninae</taxon>
        <taxon>Amphibalanus</taxon>
    </lineage>
</organism>
<evidence type="ECO:0000256" key="7">
    <source>
        <dbReference type="ARBA" id="ARBA00023125"/>
    </source>
</evidence>
<dbReference type="InterPro" id="IPR047412">
    <property type="entry name" value="FH_FOXP1_P2"/>
</dbReference>
<gene>
    <name evidence="14" type="primary">Foxp4</name>
    <name evidence="14" type="ORF">FJT64_014238</name>
</gene>
<keyword evidence="3" id="KW-0479">Metal-binding</keyword>
<dbReference type="EMBL" id="VIIS01002199">
    <property type="protein sequence ID" value="KAF0287313.1"/>
    <property type="molecule type" value="Genomic_DNA"/>
</dbReference>
<keyword evidence="6" id="KW-0805">Transcription regulation</keyword>
<dbReference type="GO" id="GO:0000978">
    <property type="term" value="F:RNA polymerase II cis-regulatory region sequence-specific DNA binding"/>
    <property type="evidence" value="ECO:0007669"/>
    <property type="project" value="TreeGrafter"/>
</dbReference>
<evidence type="ECO:0000259" key="13">
    <source>
        <dbReference type="PROSITE" id="PS50039"/>
    </source>
</evidence>
<feature type="DNA-binding region" description="Fork-head" evidence="10">
    <location>
        <begin position="430"/>
        <end position="503"/>
    </location>
</feature>
<feature type="region of interest" description="Disordered" evidence="12">
    <location>
        <begin position="565"/>
        <end position="673"/>
    </location>
</feature>
<dbReference type="PROSITE" id="PS50039">
    <property type="entry name" value="FORK_HEAD_3"/>
    <property type="match status" value="1"/>
</dbReference>
<keyword evidence="11" id="KW-0175">Coiled coil</keyword>
<evidence type="ECO:0000256" key="10">
    <source>
        <dbReference type="PROSITE-ProRule" id="PRU00089"/>
    </source>
</evidence>
<dbReference type="InterPro" id="IPR001766">
    <property type="entry name" value="Fork_head_dom"/>
</dbReference>
<dbReference type="PRINTS" id="PR00053">
    <property type="entry name" value="FORKHEAD"/>
</dbReference>
<evidence type="ECO:0000256" key="3">
    <source>
        <dbReference type="ARBA" id="ARBA00022723"/>
    </source>
</evidence>
<name>A0A6A4UZZ4_AMPAM</name>
<keyword evidence="9 10" id="KW-0539">Nucleus</keyword>